<comment type="caution">
    <text evidence="8">The sequence shown here is derived from an EMBL/GenBank/DDBJ whole genome shotgun (WGS) entry which is preliminary data.</text>
</comment>
<sequence>MNLCLLTCIFASLAPATVNQILTVNAVLIQASFFVALLTALHFVINAVLFRRLGPEWNRTLLPPISVLIPARNEEANIEATLTGVLKSRGVDIEVIILDDGSTDNTAAIVRAIAALDSRVRLETAPPLPDGWNGKQHACWVLASLSNRYVFCFLDADVRLNTEALYRLTSELNHQGKKKAEMSLVSAFPRLVTGSFVEHLLLPLIHFVLLGYLPLIGERLSNWPMFAAGCGQIMMARRDAYFVSGGHSAHKLTMHDGIRLPALFRKHGFRTRVFDFSRDAQCRMYTSAGEVWRGLSKNATEGMATLPRLPIFSLLLFIGQVLPLPLALVALLFRNAQELSTALFVFTLTMLVRLFATWHYRASWYGALLHPIGIFLLLVLQWSALLGKLFGRRAVWKEREYSLR</sequence>
<keyword evidence="3 8" id="KW-0328">Glycosyltransferase</keyword>
<dbReference type="Proteomes" id="UP001596091">
    <property type="component" value="Unassembled WGS sequence"/>
</dbReference>
<evidence type="ECO:0000256" key="6">
    <source>
        <dbReference type="SAM" id="Phobius"/>
    </source>
</evidence>
<feature type="transmembrane region" description="Helical" evidence="6">
    <location>
        <begin position="26"/>
        <end position="49"/>
    </location>
</feature>
<evidence type="ECO:0000313" key="8">
    <source>
        <dbReference type="EMBL" id="MFC5860905.1"/>
    </source>
</evidence>
<evidence type="ECO:0000256" key="4">
    <source>
        <dbReference type="ARBA" id="ARBA00022679"/>
    </source>
</evidence>
<keyword evidence="9" id="KW-1185">Reference proteome</keyword>
<dbReference type="PANTHER" id="PTHR43646">
    <property type="entry name" value="GLYCOSYLTRANSFERASE"/>
    <property type="match status" value="1"/>
</dbReference>
<dbReference type="InterPro" id="IPR029044">
    <property type="entry name" value="Nucleotide-diphossugar_trans"/>
</dbReference>
<feature type="transmembrane region" description="Helical" evidence="6">
    <location>
        <begin position="340"/>
        <end position="360"/>
    </location>
</feature>
<reference evidence="9" key="1">
    <citation type="journal article" date="2019" name="Int. J. Syst. Evol. Microbiol.">
        <title>The Global Catalogue of Microorganisms (GCM) 10K type strain sequencing project: providing services to taxonomists for standard genome sequencing and annotation.</title>
        <authorList>
            <consortium name="The Broad Institute Genomics Platform"/>
            <consortium name="The Broad Institute Genome Sequencing Center for Infectious Disease"/>
            <person name="Wu L."/>
            <person name="Ma J."/>
        </authorList>
    </citation>
    <scope>NUCLEOTIDE SEQUENCE [LARGE SCALE GENOMIC DNA]</scope>
    <source>
        <strain evidence="9">JCM 4087</strain>
    </source>
</reference>
<evidence type="ECO:0000313" key="9">
    <source>
        <dbReference type="Proteomes" id="UP001596091"/>
    </source>
</evidence>
<evidence type="ECO:0000256" key="3">
    <source>
        <dbReference type="ARBA" id="ARBA00022676"/>
    </source>
</evidence>
<keyword evidence="5 6" id="KW-0472">Membrane</keyword>
<feature type="transmembrane region" description="Helical" evidence="6">
    <location>
        <begin position="311"/>
        <end position="333"/>
    </location>
</feature>
<dbReference type="InterPro" id="IPR001173">
    <property type="entry name" value="Glyco_trans_2-like"/>
</dbReference>
<dbReference type="EMBL" id="JBHSPH010000001">
    <property type="protein sequence ID" value="MFC5860905.1"/>
    <property type="molecule type" value="Genomic_DNA"/>
</dbReference>
<dbReference type="PANTHER" id="PTHR43646:SF2">
    <property type="entry name" value="GLYCOSYLTRANSFERASE 2-LIKE DOMAIN-CONTAINING PROTEIN"/>
    <property type="match status" value="1"/>
</dbReference>
<feature type="transmembrane region" description="Helical" evidence="6">
    <location>
        <begin position="372"/>
        <end position="391"/>
    </location>
</feature>
<gene>
    <name evidence="8" type="ORF">ACFPT7_01210</name>
</gene>
<proteinExistence type="predicted"/>
<feature type="domain" description="Glycosyltransferase 2-like" evidence="7">
    <location>
        <begin position="66"/>
        <end position="176"/>
    </location>
</feature>
<keyword evidence="2" id="KW-1003">Cell membrane</keyword>
<keyword evidence="4 8" id="KW-0808">Transferase</keyword>
<dbReference type="GO" id="GO:0016757">
    <property type="term" value="F:glycosyltransferase activity"/>
    <property type="evidence" value="ECO:0007669"/>
    <property type="project" value="UniProtKB-KW"/>
</dbReference>
<dbReference type="Pfam" id="PF00535">
    <property type="entry name" value="Glycos_transf_2"/>
    <property type="match status" value="1"/>
</dbReference>
<feature type="transmembrane region" description="Helical" evidence="6">
    <location>
        <begin position="200"/>
        <end position="217"/>
    </location>
</feature>
<dbReference type="EC" id="2.4.-.-" evidence="8"/>
<dbReference type="Gene3D" id="3.90.550.10">
    <property type="entry name" value="Spore Coat Polysaccharide Biosynthesis Protein SpsA, Chain A"/>
    <property type="match status" value="1"/>
</dbReference>
<dbReference type="SUPFAM" id="SSF53448">
    <property type="entry name" value="Nucleotide-diphospho-sugar transferases"/>
    <property type="match status" value="1"/>
</dbReference>
<dbReference type="RefSeq" id="WP_263334882.1">
    <property type="nucleotide sequence ID" value="NZ_JAGSYH010000002.1"/>
</dbReference>
<evidence type="ECO:0000256" key="2">
    <source>
        <dbReference type="ARBA" id="ARBA00022475"/>
    </source>
</evidence>
<evidence type="ECO:0000256" key="5">
    <source>
        <dbReference type="ARBA" id="ARBA00023136"/>
    </source>
</evidence>
<keyword evidence="6" id="KW-0812">Transmembrane</keyword>
<comment type="subcellular location">
    <subcellularLocation>
        <location evidence="1">Cell membrane</location>
    </subcellularLocation>
</comment>
<evidence type="ECO:0000256" key="1">
    <source>
        <dbReference type="ARBA" id="ARBA00004236"/>
    </source>
</evidence>
<keyword evidence="6" id="KW-1133">Transmembrane helix</keyword>
<name>A0ABW1ECG8_9BACT</name>
<evidence type="ECO:0000259" key="7">
    <source>
        <dbReference type="Pfam" id="PF00535"/>
    </source>
</evidence>
<organism evidence="8 9">
    <name type="scientific">Acidicapsa dinghuensis</name>
    <dbReference type="NCBI Taxonomy" id="2218256"/>
    <lineage>
        <taxon>Bacteria</taxon>
        <taxon>Pseudomonadati</taxon>
        <taxon>Acidobacteriota</taxon>
        <taxon>Terriglobia</taxon>
        <taxon>Terriglobales</taxon>
        <taxon>Acidobacteriaceae</taxon>
        <taxon>Acidicapsa</taxon>
    </lineage>
</organism>
<accession>A0ABW1ECG8</accession>
<protein>
    <submittedName>
        <fullName evidence="8">Glycosyltransferase</fullName>
        <ecNumber evidence="8">2.4.-.-</ecNumber>
    </submittedName>
</protein>